<evidence type="ECO:0000313" key="1">
    <source>
        <dbReference type="EMBL" id="KII67559.1"/>
    </source>
</evidence>
<accession>A0A0C2IQ09</accession>
<name>A0A0C2IQ09_THEKT</name>
<keyword evidence="2" id="KW-1185">Reference proteome</keyword>
<proteinExistence type="predicted"/>
<evidence type="ECO:0000313" key="2">
    <source>
        <dbReference type="Proteomes" id="UP000031668"/>
    </source>
</evidence>
<dbReference type="EMBL" id="JWZT01003130">
    <property type="protein sequence ID" value="KII67559.1"/>
    <property type="molecule type" value="Genomic_DNA"/>
</dbReference>
<protein>
    <submittedName>
        <fullName evidence="1">Uncharacterized protein</fullName>
    </submittedName>
</protein>
<dbReference type="Proteomes" id="UP000031668">
    <property type="component" value="Unassembled WGS sequence"/>
</dbReference>
<reference evidence="1 2" key="1">
    <citation type="journal article" date="2014" name="Genome Biol. Evol.">
        <title>The genome of the myxosporean Thelohanellus kitauei shows adaptations to nutrient acquisition within its fish host.</title>
        <authorList>
            <person name="Yang Y."/>
            <person name="Xiong J."/>
            <person name="Zhou Z."/>
            <person name="Huo F."/>
            <person name="Miao W."/>
            <person name="Ran C."/>
            <person name="Liu Y."/>
            <person name="Zhang J."/>
            <person name="Feng J."/>
            <person name="Wang M."/>
            <person name="Wang M."/>
            <person name="Wang L."/>
            <person name="Yao B."/>
        </authorList>
    </citation>
    <scope>NUCLEOTIDE SEQUENCE [LARGE SCALE GENOMIC DNA]</scope>
    <source>
        <strain evidence="1">Wuqing</strain>
    </source>
</reference>
<sequence length="226" mass="27155">MEISNDELTDVEKVDNVIDSGIRNHTIKNVYRSYVLVIQPITRPLKEFRLTRDDYDYERVKEFQCLVIMPFKKYSKSITVNLRIYNLSDTLRQHSLFEIELTGWRIACEKRIPKKFVKPHFIYDESFNVMDVFYSTVETCYTHIINDAFYDGFDSDFIILNSAYVVEYTHNDHIFENFFHVMYEYGNRSEKTGILIFEQKDRFDNELIIQSHSNQRISDSKQDYHQ</sequence>
<comment type="caution">
    <text evidence="1">The sequence shown here is derived from an EMBL/GenBank/DDBJ whole genome shotgun (WGS) entry which is preliminary data.</text>
</comment>
<gene>
    <name evidence="1" type="ORF">RF11_14290</name>
</gene>
<dbReference type="AlphaFoldDB" id="A0A0C2IQ09"/>
<organism evidence="1 2">
    <name type="scientific">Thelohanellus kitauei</name>
    <name type="common">Myxosporean</name>
    <dbReference type="NCBI Taxonomy" id="669202"/>
    <lineage>
        <taxon>Eukaryota</taxon>
        <taxon>Metazoa</taxon>
        <taxon>Cnidaria</taxon>
        <taxon>Myxozoa</taxon>
        <taxon>Myxosporea</taxon>
        <taxon>Bivalvulida</taxon>
        <taxon>Platysporina</taxon>
        <taxon>Myxobolidae</taxon>
        <taxon>Thelohanellus</taxon>
    </lineage>
</organism>